<evidence type="ECO:0000256" key="5">
    <source>
        <dbReference type="PROSITE-ProRule" id="PRU00042"/>
    </source>
</evidence>
<dbReference type="GO" id="GO:0000981">
    <property type="term" value="F:DNA-binding transcription factor activity, RNA polymerase II-specific"/>
    <property type="evidence" value="ECO:0007669"/>
    <property type="project" value="TreeGrafter"/>
</dbReference>
<keyword evidence="8" id="KW-1185">Reference proteome</keyword>
<keyword evidence="2" id="KW-0677">Repeat</keyword>
<proteinExistence type="predicted"/>
<dbReference type="GO" id="GO:0008270">
    <property type="term" value="F:zinc ion binding"/>
    <property type="evidence" value="ECO:0007669"/>
    <property type="project" value="UniProtKB-KW"/>
</dbReference>
<dbReference type="Pfam" id="PF12874">
    <property type="entry name" value="zf-met"/>
    <property type="match status" value="1"/>
</dbReference>
<evidence type="ECO:0000313" key="8">
    <source>
        <dbReference type="Proteomes" id="UP001148299"/>
    </source>
</evidence>
<evidence type="ECO:0000256" key="2">
    <source>
        <dbReference type="ARBA" id="ARBA00022737"/>
    </source>
</evidence>
<dbReference type="EMBL" id="JAPZBR010000004">
    <property type="protein sequence ID" value="KAJ5354689.1"/>
    <property type="molecule type" value="Genomic_DNA"/>
</dbReference>
<gene>
    <name evidence="7" type="ORF">N7541_005733</name>
</gene>
<dbReference type="SMART" id="SM00355">
    <property type="entry name" value="ZnF_C2H2"/>
    <property type="match status" value="5"/>
</dbReference>
<dbReference type="GO" id="GO:0000977">
    <property type="term" value="F:RNA polymerase II transcription regulatory region sequence-specific DNA binding"/>
    <property type="evidence" value="ECO:0007669"/>
    <property type="project" value="TreeGrafter"/>
</dbReference>
<dbReference type="PROSITE" id="PS50157">
    <property type="entry name" value="ZINC_FINGER_C2H2_2"/>
    <property type="match status" value="1"/>
</dbReference>
<reference evidence="7" key="1">
    <citation type="submission" date="2022-12" db="EMBL/GenBank/DDBJ databases">
        <authorList>
            <person name="Petersen C."/>
        </authorList>
    </citation>
    <scope>NUCLEOTIDE SEQUENCE</scope>
    <source>
        <strain evidence="7">IBT 35675</strain>
    </source>
</reference>
<dbReference type="GO" id="GO:0005634">
    <property type="term" value="C:nucleus"/>
    <property type="evidence" value="ECO:0007669"/>
    <property type="project" value="TreeGrafter"/>
</dbReference>
<dbReference type="InterPro" id="IPR013087">
    <property type="entry name" value="Znf_C2H2_type"/>
</dbReference>
<dbReference type="PANTHER" id="PTHR24409:SF295">
    <property type="entry name" value="AZ2-RELATED"/>
    <property type="match status" value="1"/>
</dbReference>
<feature type="domain" description="C2H2-type" evidence="6">
    <location>
        <begin position="64"/>
        <end position="93"/>
    </location>
</feature>
<accession>A0A9W9R8M9</accession>
<dbReference type="Gene3D" id="3.30.160.60">
    <property type="entry name" value="Classic Zinc Finger"/>
    <property type="match status" value="2"/>
</dbReference>
<comment type="caution">
    <text evidence="7">The sequence shown here is derived from an EMBL/GenBank/DDBJ whole genome shotgun (WGS) entry which is preliminary data.</text>
</comment>
<keyword evidence="4" id="KW-0862">Zinc</keyword>
<evidence type="ECO:0000259" key="6">
    <source>
        <dbReference type="PROSITE" id="PS50157"/>
    </source>
</evidence>
<name>A0A9W9R8M9_PENBR</name>
<protein>
    <recommendedName>
        <fullName evidence="6">C2H2-type domain-containing protein</fullName>
    </recommendedName>
</protein>
<evidence type="ECO:0000313" key="7">
    <source>
        <dbReference type="EMBL" id="KAJ5354689.1"/>
    </source>
</evidence>
<keyword evidence="3 5" id="KW-0863">Zinc-finger</keyword>
<organism evidence="7 8">
    <name type="scientific">Penicillium brevicompactum</name>
    <dbReference type="NCBI Taxonomy" id="5074"/>
    <lineage>
        <taxon>Eukaryota</taxon>
        <taxon>Fungi</taxon>
        <taxon>Dikarya</taxon>
        <taxon>Ascomycota</taxon>
        <taxon>Pezizomycotina</taxon>
        <taxon>Eurotiomycetes</taxon>
        <taxon>Eurotiomycetidae</taxon>
        <taxon>Eurotiales</taxon>
        <taxon>Aspergillaceae</taxon>
        <taxon>Penicillium</taxon>
    </lineage>
</organism>
<evidence type="ECO:0000256" key="3">
    <source>
        <dbReference type="ARBA" id="ARBA00022771"/>
    </source>
</evidence>
<evidence type="ECO:0000256" key="4">
    <source>
        <dbReference type="ARBA" id="ARBA00022833"/>
    </source>
</evidence>
<dbReference type="PROSITE" id="PS00028">
    <property type="entry name" value="ZINC_FINGER_C2H2_1"/>
    <property type="match status" value="3"/>
</dbReference>
<reference evidence="7" key="2">
    <citation type="journal article" date="2023" name="IMA Fungus">
        <title>Comparative genomic study of the Penicillium genus elucidates a diverse pangenome and 15 lateral gene transfer events.</title>
        <authorList>
            <person name="Petersen C."/>
            <person name="Sorensen T."/>
            <person name="Nielsen M.R."/>
            <person name="Sondergaard T.E."/>
            <person name="Sorensen J.L."/>
            <person name="Fitzpatrick D.A."/>
            <person name="Frisvad J.C."/>
            <person name="Nielsen K.L."/>
        </authorList>
    </citation>
    <scope>NUCLEOTIDE SEQUENCE</scope>
    <source>
        <strain evidence="7">IBT 35675</strain>
    </source>
</reference>
<sequence length="267" mass="30289">MDSLPTQMHECPTCGDLFRHWTDLDSHVANRDHWVHCESCHSPFASILSRNQHMNTHDHWDAQIECHSCKRMFDTRNAANEHMRDYDHFSDHSCAACDNPVESDTPSCAHTRTQVRSDIKFRCPYCKGEYIAPSGIPTHIEAGVCTTACATSRRALYERIQYLDPTGMITNGAADGCDWICRLCLKDFFNVDELISHLDSPIHDAKIYHCLTDPNVCGRRFSSLSALFSHLEHGSCGYLRFVQIETILMNLLRAIDGGKVLSTVRLD</sequence>
<keyword evidence="1" id="KW-0479">Metal-binding</keyword>
<dbReference type="PANTHER" id="PTHR24409">
    <property type="entry name" value="ZINC FINGER PROTEIN 142"/>
    <property type="match status" value="1"/>
</dbReference>
<dbReference type="Proteomes" id="UP001148299">
    <property type="component" value="Unassembled WGS sequence"/>
</dbReference>
<dbReference type="AlphaFoldDB" id="A0A9W9R8M9"/>
<evidence type="ECO:0000256" key="1">
    <source>
        <dbReference type="ARBA" id="ARBA00022723"/>
    </source>
</evidence>